<dbReference type="PANTHER" id="PTHR14226:SF23">
    <property type="entry name" value="PATATIN-LIKE PHOSPHOLIPASE DOMAIN-CONTAINING PROTEIN 7"/>
    <property type="match status" value="1"/>
</dbReference>
<gene>
    <name evidence="1" type="ORF">P4O66_012176</name>
</gene>
<organism evidence="1 2">
    <name type="scientific">Electrophorus voltai</name>
    <dbReference type="NCBI Taxonomy" id="2609070"/>
    <lineage>
        <taxon>Eukaryota</taxon>
        <taxon>Metazoa</taxon>
        <taxon>Chordata</taxon>
        <taxon>Craniata</taxon>
        <taxon>Vertebrata</taxon>
        <taxon>Euteleostomi</taxon>
        <taxon>Actinopterygii</taxon>
        <taxon>Neopterygii</taxon>
        <taxon>Teleostei</taxon>
        <taxon>Ostariophysi</taxon>
        <taxon>Gymnotiformes</taxon>
        <taxon>Gymnotoidei</taxon>
        <taxon>Gymnotidae</taxon>
        <taxon>Electrophorus</taxon>
    </lineage>
</organism>
<dbReference type="AlphaFoldDB" id="A0AAD8Z677"/>
<dbReference type="EMBL" id="JAROKS010000019">
    <property type="protein sequence ID" value="KAK1792221.1"/>
    <property type="molecule type" value="Genomic_DNA"/>
</dbReference>
<accession>A0AAD8Z677</accession>
<evidence type="ECO:0000313" key="2">
    <source>
        <dbReference type="Proteomes" id="UP001239994"/>
    </source>
</evidence>
<proteinExistence type="predicted"/>
<evidence type="ECO:0000313" key="1">
    <source>
        <dbReference type="EMBL" id="KAK1792221.1"/>
    </source>
</evidence>
<dbReference type="Proteomes" id="UP001239994">
    <property type="component" value="Unassembled WGS sequence"/>
</dbReference>
<protein>
    <submittedName>
        <fullName evidence="1">Uncharacterized protein</fullName>
    </submittedName>
</protein>
<sequence>MAEIQTWLAYVCCVRQLESVKESEYCEYIRPAIDRFGTLNFGKFDEIADVGYQHGKTVFDVWCRSGVVEKMLKDRHQEEFHKSRSRNKMEKRLVFQKAAINLVLSKMAKAKKLVEQNQQNLEVVELQHTQIKFNGYSRGLERYEQIKVGLEGAVCREQEHRLAESKELLQIIEEGIDNLNYKRSCLRVRVGIHQNVVD</sequence>
<dbReference type="InterPro" id="IPR050301">
    <property type="entry name" value="NTE"/>
</dbReference>
<dbReference type="GO" id="GO:0005783">
    <property type="term" value="C:endoplasmic reticulum"/>
    <property type="evidence" value="ECO:0007669"/>
    <property type="project" value="TreeGrafter"/>
</dbReference>
<comment type="caution">
    <text evidence="1">The sequence shown here is derived from an EMBL/GenBank/DDBJ whole genome shotgun (WGS) entry which is preliminary data.</text>
</comment>
<keyword evidence="2" id="KW-1185">Reference proteome</keyword>
<reference evidence="1" key="1">
    <citation type="submission" date="2023-03" db="EMBL/GenBank/DDBJ databases">
        <title>Electrophorus voltai genome.</title>
        <authorList>
            <person name="Bian C."/>
        </authorList>
    </citation>
    <scope>NUCLEOTIDE SEQUENCE</scope>
    <source>
        <strain evidence="1">CB-2022</strain>
        <tissue evidence="1">Muscle</tissue>
    </source>
</reference>
<dbReference type="PANTHER" id="PTHR14226">
    <property type="entry name" value="NEUROPATHY TARGET ESTERASE/SWISS CHEESE D.MELANOGASTER"/>
    <property type="match status" value="1"/>
</dbReference>
<name>A0AAD8Z677_9TELE</name>
<dbReference type="GO" id="GO:0004622">
    <property type="term" value="F:phosphatidylcholine lysophospholipase activity"/>
    <property type="evidence" value="ECO:0007669"/>
    <property type="project" value="TreeGrafter"/>
</dbReference>